<accession>I3D0Z4</accession>
<reference evidence="1 2" key="1">
    <citation type="journal article" date="2012" name="J. Bacteriol.">
        <title>Genome sequence of "Candidatus Nitrosopumilus salaria" BD31, an ammonia-oxidizing archaeon from the San Francisco Bay estuary.</title>
        <authorList>
            <person name="Mosier A.C."/>
            <person name="Allen E.E."/>
            <person name="Kim M."/>
            <person name="Ferriera S."/>
            <person name="Francis C.A."/>
        </authorList>
    </citation>
    <scope>NUCLEOTIDE SEQUENCE [LARGE SCALE GENOMIC DNA]</scope>
    <source>
        <strain evidence="1 2">BD31</strain>
    </source>
</reference>
<dbReference type="RefSeq" id="WP_008300701.1">
    <property type="nucleotide sequence ID" value="NZ_AEXL02000127.1"/>
</dbReference>
<evidence type="ECO:0000313" key="2">
    <source>
        <dbReference type="Proteomes" id="UP000003423"/>
    </source>
</evidence>
<dbReference type="Gene3D" id="2.60.120.630">
    <property type="entry name" value="mth639 domain like"/>
    <property type="match status" value="1"/>
</dbReference>
<gene>
    <name evidence="1" type="ORF">BD31_I1468</name>
</gene>
<name>I3D0Z4_9ARCH</name>
<dbReference type="OrthoDB" id="9265at2157"/>
<sequence>MRFEIQFSGHENIRSNHQKTIEITKESHLTPQGDCIVGVNASASCADLPRELKDKLKNSDSKITFSISVENYEFIIKGNGHQDLILTHEEDIVIRKSDFICPRTLAVKCDKASDLLPREMVELLRNPNTKGVFSITID</sequence>
<dbReference type="EMBL" id="AEXL02000127">
    <property type="protein sequence ID" value="EIJ65387.1"/>
    <property type="molecule type" value="Genomic_DNA"/>
</dbReference>
<proteinExistence type="predicted"/>
<dbReference type="PANTHER" id="PTHR40696:SF1">
    <property type="entry name" value="DUF371 DOMAIN-CONTAINING PROTEIN"/>
    <property type="match status" value="1"/>
</dbReference>
<dbReference type="Proteomes" id="UP000003423">
    <property type="component" value="Unassembled WGS sequence"/>
</dbReference>
<dbReference type="Pfam" id="PF04027">
    <property type="entry name" value="DUF371"/>
    <property type="match status" value="1"/>
</dbReference>
<protein>
    <recommendedName>
        <fullName evidence="3">DUF371 domain-containing protein</fullName>
    </recommendedName>
</protein>
<comment type="caution">
    <text evidence="1">The sequence shown here is derived from an EMBL/GenBank/DDBJ whole genome shotgun (WGS) entry which is preliminary data.</text>
</comment>
<dbReference type="InterPro" id="IPR023131">
    <property type="entry name" value="Mth639-like_dom_sf"/>
</dbReference>
<dbReference type="InterPro" id="IPR007171">
    <property type="entry name" value="DUF371"/>
</dbReference>
<evidence type="ECO:0000313" key="1">
    <source>
        <dbReference type="EMBL" id="EIJ65387.1"/>
    </source>
</evidence>
<dbReference type="PATRIC" id="fig|859350.6.peg.1552"/>
<keyword evidence="2" id="KW-1185">Reference proteome</keyword>
<dbReference type="AlphaFoldDB" id="I3D0Z4"/>
<organism evidence="1 2">
    <name type="scientific">Candidatus Nitrosopumilus salarius BD31</name>
    <dbReference type="NCBI Taxonomy" id="859350"/>
    <lineage>
        <taxon>Archaea</taxon>
        <taxon>Nitrososphaerota</taxon>
        <taxon>Nitrososphaeria</taxon>
        <taxon>Nitrosopumilales</taxon>
        <taxon>Nitrosopumilaceae</taxon>
        <taxon>Nitrosopumilus</taxon>
    </lineage>
</organism>
<evidence type="ECO:0008006" key="3">
    <source>
        <dbReference type="Google" id="ProtNLM"/>
    </source>
</evidence>
<dbReference type="PANTHER" id="PTHR40696">
    <property type="entry name" value="DUF371 FAMILY PROTEIN"/>
    <property type="match status" value="1"/>
</dbReference>